<feature type="compositionally biased region" description="Polar residues" evidence="4">
    <location>
        <begin position="397"/>
        <end position="418"/>
    </location>
</feature>
<dbReference type="PANTHER" id="PTHR12537">
    <property type="entry name" value="RNA BINDING PROTEIN PUMILIO-RELATED"/>
    <property type="match status" value="1"/>
</dbReference>
<feature type="repeat" description="Pumilio" evidence="3">
    <location>
        <begin position="669"/>
        <end position="705"/>
    </location>
</feature>
<evidence type="ECO:0000256" key="2">
    <source>
        <dbReference type="ARBA" id="ARBA00024893"/>
    </source>
</evidence>
<dbReference type="InterPro" id="IPR001313">
    <property type="entry name" value="Pumilio_RNA-bd_rpt"/>
</dbReference>
<feature type="region of interest" description="Disordered" evidence="4">
    <location>
        <begin position="1"/>
        <end position="20"/>
    </location>
</feature>
<comment type="function">
    <text evidence="2">RNA-binding nucleolar protein required for pre-rRNA processing. Involved in production of 18S rRNA and assembly of small ribosomal subunit.</text>
</comment>
<organism evidence="6 7">
    <name type="scientific">Podospora didyma</name>
    <dbReference type="NCBI Taxonomy" id="330526"/>
    <lineage>
        <taxon>Eukaryota</taxon>
        <taxon>Fungi</taxon>
        <taxon>Dikarya</taxon>
        <taxon>Ascomycota</taxon>
        <taxon>Pezizomycotina</taxon>
        <taxon>Sordariomycetes</taxon>
        <taxon>Sordariomycetidae</taxon>
        <taxon>Sordariales</taxon>
        <taxon>Podosporaceae</taxon>
        <taxon>Podospora</taxon>
    </lineage>
</organism>
<comment type="caution">
    <text evidence="6">The sequence shown here is derived from an EMBL/GenBank/DDBJ whole genome shotgun (WGS) entry which is preliminary data.</text>
</comment>
<feature type="repeat" description="Pumilio" evidence="3">
    <location>
        <begin position="778"/>
        <end position="813"/>
    </location>
</feature>
<dbReference type="InterPro" id="IPR016024">
    <property type="entry name" value="ARM-type_fold"/>
</dbReference>
<dbReference type="PROSITE" id="PS50303">
    <property type="entry name" value="PUM_HD"/>
    <property type="match status" value="1"/>
</dbReference>
<name>A0AAE0U1I7_9PEZI</name>
<evidence type="ECO:0000259" key="5">
    <source>
        <dbReference type="PROSITE" id="PS50303"/>
    </source>
</evidence>
<dbReference type="GO" id="GO:0003729">
    <property type="term" value="F:mRNA binding"/>
    <property type="evidence" value="ECO:0007669"/>
    <property type="project" value="TreeGrafter"/>
</dbReference>
<feature type="repeat" description="Pumilio" evidence="3">
    <location>
        <begin position="814"/>
        <end position="849"/>
    </location>
</feature>
<keyword evidence="1" id="KW-0677">Repeat</keyword>
<proteinExistence type="predicted"/>
<reference evidence="6" key="2">
    <citation type="submission" date="2023-06" db="EMBL/GenBank/DDBJ databases">
        <authorList>
            <consortium name="Lawrence Berkeley National Laboratory"/>
            <person name="Haridas S."/>
            <person name="Hensen N."/>
            <person name="Bonometti L."/>
            <person name="Westerberg I."/>
            <person name="Brannstrom I.O."/>
            <person name="Guillou S."/>
            <person name="Cros-Aarteil S."/>
            <person name="Calhoun S."/>
            <person name="Kuo A."/>
            <person name="Mondo S."/>
            <person name="Pangilinan J."/>
            <person name="Riley R."/>
            <person name="LaButti K."/>
            <person name="Andreopoulos B."/>
            <person name="Lipzen A."/>
            <person name="Chen C."/>
            <person name="Yanf M."/>
            <person name="Daum C."/>
            <person name="Ng V."/>
            <person name="Clum A."/>
            <person name="Steindorff A."/>
            <person name="Ohm R."/>
            <person name="Martin F."/>
            <person name="Silar P."/>
            <person name="Natvig D."/>
            <person name="Lalanne C."/>
            <person name="Gautier V."/>
            <person name="Ament-velasquez S.L."/>
            <person name="Kruys A."/>
            <person name="Hutchinson M.I."/>
            <person name="Powell A.J."/>
            <person name="Barry K."/>
            <person name="Miller A.N."/>
            <person name="Grigoriev I.V."/>
            <person name="Debuchy R."/>
            <person name="Gladieux P."/>
            <person name="Thoren M.H."/>
            <person name="Johannesson H."/>
        </authorList>
    </citation>
    <scope>NUCLEOTIDE SEQUENCE</scope>
    <source>
        <strain evidence="6">CBS 232.78</strain>
    </source>
</reference>
<feature type="region of interest" description="Disordered" evidence="4">
    <location>
        <begin position="301"/>
        <end position="424"/>
    </location>
</feature>
<dbReference type="EMBL" id="JAULSW010000003">
    <property type="protein sequence ID" value="KAK3387144.1"/>
    <property type="molecule type" value="Genomic_DNA"/>
</dbReference>
<feature type="repeat" description="Pumilio" evidence="3">
    <location>
        <begin position="706"/>
        <end position="741"/>
    </location>
</feature>
<dbReference type="SUPFAM" id="SSF48371">
    <property type="entry name" value="ARM repeat"/>
    <property type="match status" value="1"/>
</dbReference>
<feature type="region of interest" description="Disordered" evidence="4">
    <location>
        <begin position="246"/>
        <end position="278"/>
    </location>
</feature>
<dbReference type="AlphaFoldDB" id="A0AAE0U1I7"/>
<gene>
    <name evidence="6" type="ORF">B0H63DRAFT_448027</name>
</gene>
<dbReference type="InterPro" id="IPR033712">
    <property type="entry name" value="Pumilio_RNA-bd"/>
</dbReference>
<evidence type="ECO:0000256" key="3">
    <source>
        <dbReference type="PROSITE-ProRule" id="PRU00317"/>
    </source>
</evidence>
<dbReference type="GO" id="GO:0010608">
    <property type="term" value="P:post-transcriptional regulation of gene expression"/>
    <property type="evidence" value="ECO:0007669"/>
    <property type="project" value="TreeGrafter"/>
</dbReference>
<feature type="compositionally biased region" description="Polar residues" evidence="4">
    <location>
        <begin position="301"/>
        <end position="338"/>
    </location>
</feature>
<feature type="compositionally biased region" description="Polar residues" evidence="4">
    <location>
        <begin position="151"/>
        <end position="160"/>
    </location>
</feature>
<feature type="region of interest" description="Disordered" evidence="4">
    <location>
        <begin position="28"/>
        <end position="47"/>
    </location>
</feature>
<evidence type="ECO:0000313" key="6">
    <source>
        <dbReference type="EMBL" id="KAK3387144.1"/>
    </source>
</evidence>
<feature type="repeat" description="Pumilio" evidence="3">
    <location>
        <begin position="742"/>
        <end position="777"/>
    </location>
</feature>
<feature type="region of interest" description="Disordered" evidence="4">
    <location>
        <begin position="961"/>
        <end position="1019"/>
    </location>
</feature>
<dbReference type="FunFam" id="1.25.10.10:FF:000237">
    <property type="entry name" value="Pumilio homolog 9"/>
    <property type="match status" value="1"/>
</dbReference>
<feature type="repeat" description="Pumilio" evidence="3">
    <location>
        <begin position="633"/>
        <end position="668"/>
    </location>
</feature>
<dbReference type="CDD" id="cd07920">
    <property type="entry name" value="Pumilio"/>
    <property type="match status" value="1"/>
</dbReference>
<protein>
    <submittedName>
        <fullName evidence="6">Armadillo-type protein</fullName>
    </submittedName>
</protein>
<dbReference type="InterPro" id="IPR033133">
    <property type="entry name" value="PUM-HD"/>
</dbReference>
<feature type="repeat" description="Pumilio" evidence="3">
    <location>
        <begin position="597"/>
        <end position="632"/>
    </location>
</feature>
<keyword evidence="7" id="KW-1185">Reference proteome</keyword>
<dbReference type="Pfam" id="PF22493">
    <property type="entry name" value="PUF_NOP9"/>
    <property type="match status" value="1"/>
</dbReference>
<dbReference type="Gene3D" id="1.25.10.10">
    <property type="entry name" value="Leucine-rich Repeat Variant"/>
    <property type="match status" value="1"/>
</dbReference>
<feature type="compositionally biased region" description="Polar residues" evidence="4">
    <location>
        <begin position="263"/>
        <end position="278"/>
    </location>
</feature>
<feature type="compositionally biased region" description="Polar residues" evidence="4">
    <location>
        <begin position="221"/>
        <end position="231"/>
    </location>
</feature>
<feature type="repeat" description="Pumilio" evidence="3">
    <location>
        <begin position="850"/>
        <end position="887"/>
    </location>
</feature>
<evidence type="ECO:0000256" key="4">
    <source>
        <dbReference type="SAM" id="MobiDB-lite"/>
    </source>
</evidence>
<dbReference type="PANTHER" id="PTHR12537:SF13">
    <property type="entry name" value="PUMILIO HOMOLOGY DOMAIN FAMILY MEMBER 4"/>
    <property type="match status" value="1"/>
</dbReference>
<feature type="domain" description="PUM-HD" evidence="5">
    <location>
        <begin position="571"/>
        <end position="913"/>
    </location>
</feature>
<dbReference type="Proteomes" id="UP001285441">
    <property type="component" value="Unassembled WGS sequence"/>
</dbReference>
<dbReference type="PROSITE" id="PS50302">
    <property type="entry name" value="PUM"/>
    <property type="match status" value="8"/>
</dbReference>
<evidence type="ECO:0000256" key="1">
    <source>
        <dbReference type="ARBA" id="ARBA00022737"/>
    </source>
</evidence>
<feature type="compositionally biased region" description="Pro residues" evidence="4">
    <location>
        <begin position="984"/>
        <end position="998"/>
    </location>
</feature>
<dbReference type="SMART" id="SM00025">
    <property type="entry name" value="Pumilio"/>
    <property type="match status" value="8"/>
</dbReference>
<accession>A0AAE0U1I7</accession>
<dbReference type="GO" id="GO:0005737">
    <property type="term" value="C:cytoplasm"/>
    <property type="evidence" value="ECO:0007669"/>
    <property type="project" value="TreeGrafter"/>
</dbReference>
<reference evidence="6" key="1">
    <citation type="journal article" date="2023" name="Mol. Phylogenet. Evol.">
        <title>Genome-scale phylogeny and comparative genomics of the fungal order Sordariales.</title>
        <authorList>
            <person name="Hensen N."/>
            <person name="Bonometti L."/>
            <person name="Westerberg I."/>
            <person name="Brannstrom I.O."/>
            <person name="Guillou S."/>
            <person name="Cros-Aarteil S."/>
            <person name="Calhoun S."/>
            <person name="Haridas S."/>
            <person name="Kuo A."/>
            <person name="Mondo S."/>
            <person name="Pangilinan J."/>
            <person name="Riley R."/>
            <person name="LaButti K."/>
            <person name="Andreopoulos B."/>
            <person name="Lipzen A."/>
            <person name="Chen C."/>
            <person name="Yan M."/>
            <person name="Daum C."/>
            <person name="Ng V."/>
            <person name="Clum A."/>
            <person name="Steindorff A."/>
            <person name="Ohm R.A."/>
            <person name="Martin F."/>
            <person name="Silar P."/>
            <person name="Natvig D.O."/>
            <person name="Lalanne C."/>
            <person name="Gautier V."/>
            <person name="Ament-Velasquez S.L."/>
            <person name="Kruys A."/>
            <person name="Hutchinson M.I."/>
            <person name="Powell A.J."/>
            <person name="Barry K."/>
            <person name="Miller A.N."/>
            <person name="Grigoriev I.V."/>
            <person name="Debuchy R."/>
            <person name="Gladieux P."/>
            <person name="Hiltunen Thoren M."/>
            <person name="Johannesson H."/>
        </authorList>
    </citation>
    <scope>NUCLEOTIDE SEQUENCE</scope>
    <source>
        <strain evidence="6">CBS 232.78</strain>
    </source>
</reference>
<dbReference type="Pfam" id="PF00806">
    <property type="entry name" value="PUF"/>
    <property type="match status" value="1"/>
</dbReference>
<dbReference type="InterPro" id="IPR011989">
    <property type="entry name" value="ARM-like"/>
</dbReference>
<feature type="region of interest" description="Disordered" evidence="4">
    <location>
        <begin position="123"/>
        <end position="231"/>
    </location>
</feature>
<evidence type="ECO:0000313" key="7">
    <source>
        <dbReference type="Proteomes" id="UP001285441"/>
    </source>
</evidence>
<sequence>MDDFFRTQQSPRGGETQNQMNAAAFVTTPRNGPMLPRRFTTDSGRVPTLSSITTAQRGNESQDFAPTNAMHKVQLLEKKRLDYERLREHKRRFEAEIHKLDAQQRQEERELQQMQEDLQSARFAGHQSEPTTPPEYRESSSGFPTMFSRPNRYSTSSLTSPPGLFNRPGRSGSQLQSPQAGLVQSRFAFDDQLPSRSVPGSRRNSDEDEKEEAVRQDPTSHRSTNALNRYSMPVTRSRTYLDIGLEDSNNTTGFLFGDEDSNSGETRTTPTAQASNPNAFPALYQQQGYSNLIPASSSALDLTQAQSSGPEATTTNGWNSINKHRSQQSMSTISSTPLNGAGPVSSPSEVSTIGSRPSNVRHSLDGMKFFENASNNADSSPSVVSPPTNHIMATPPKLQQSYSANDVKSSNGTPGLGSNANNHAQQHFHNHNASLGRIPAGAMPHRHSRELSSDASMANGRENGAYGSITSTLHANATPFGPPVPLQSSAPGTPGMTSPTAGVPYGYFNGATYGAMNGGPAGYNNLPMLMQSLSVGSTAPPSALYSPQNYTGYGPLYNQNNNTTPTRSQDSQARVIQNRRQMDSEAMARFQGLSLESVGGTIYTLCKDQHGCRYLQKQLENRNPEQVHMIWLETNQHVVELMTDPFGNYLCQKLLEYCSDDERTVLIQNAASDMVRIALNQHGTRALQKMIEHVTLPVQINTIIEALRYQVVELIQDLNGNHVIQKCLNKLSSKDAAFIFEAVGNNCIDVGTHRHGCCVLQRCIDHADGLQKVWLIECITTHAVTLVQDPFGNYVVQYIIDLNESTFTEPLVRQFKGRIAMLSRHKFSSNVVEKCLRCASDVSKDMIVQELLSPSEIDRLLRDSFANYVIQTALEYATPMMKHHLVETIRPSLPGIRATPYGRRIQTKIQTYDSRSGPNSTGQVTPVDPASGQIGLRPTHGRAMSNSTSILATGAFPVAGNGTSGNGNGRPAGPTYPGSANITIPPPQPQAPPQPPRTQYPAQFAPLGAPTGSEEPQWF</sequence>
<feature type="compositionally biased region" description="Polar residues" evidence="4">
    <location>
        <begin position="372"/>
        <end position="388"/>
    </location>
</feature>
<feature type="compositionally biased region" description="Polar residues" evidence="4">
    <location>
        <begin position="345"/>
        <end position="361"/>
    </location>
</feature>